<dbReference type="GO" id="GO:0000155">
    <property type="term" value="F:phosphorelay sensor kinase activity"/>
    <property type="evidence" value="ECO:0007669"/>
    <property type="project" value="InterPro"/>
</dbReference>
<evidence type="ECO:0000256" key="1">
    <source>
        <dbReference type="ARBA" id="ARBA00000085"/>
    </source>
</evidence>
<dbReference type="SUPFAM" id="SSF47384">
    <property type="entry name" value="Homodimeric domain of signal transducing histidine kinase"/>
    <property type="match status" value="1"/>
</dbReference>
<dbReference type="PANTHER" id="PTHR43711">
    <property type="entry name" value="TWO-COMPONENT HISTIDINE KINASE"/>
    <property type="match status" value="1"/>
</dbReference>
<reference evidence="15 18" key="1">
    <citation type="submission" date="2016-10" db="EMBL/GenBank/DDBJ databases">
        <title>Methanohalophilus halophilus.</title>
        <authorList>
            <person name="L'haridon S."/>
        </authorList>
    </citation>
    <scope>NUCLEOTIDE SEQUENCE [LARGE SCALE GENOMIC DNA]</scope>
    <source>
        <strain evidence="15 18">Z-7982</strain>
    </source>
</reference>
<dbReference type="EC" id="2.7.13.3" evidence="3"/>
<keyword evidence="11 13" id="KW-0472">Membrane</keyword>
<dbReference type="CDD" id="cd18773">
    <property type="entry name" value="PDC1_HK_sensor"/>
    <property type="match status" value="1"/>
</dbReference>
<evidence type="ECO:0000313" key="20">
    <source>
        <dbReference type="Proteomes" id="UP000267921"/>
    </source>
</evidence>
<evidence type="ECO:0000256" key="10">
    <source>
        <dbReference type="ARBA" id="ARBA00023012"/>
    </source>
</evidence>
<keyword evidence="8 15" id="KW-0418">Kinase</keyword>
<evidence type="ECO:0000256" key="5">
    <source>
        <dbReference type="ARBA" id="ARBA00022553"/>
    </source>
</evidence>
<keyword evidence="6" id="KW-0808">Transferase</keyword>
<dbReference type="Pfam" id="PF02518">
    <property type="entry name" value="HATPase_c"/>
    <property type="match status" value="1"/>
</dbReference>
<dbReference type="SMART" id="SM00388">
    <property type="entry name" value="HisKA"/>
    <property type="match status" value="1"/>
</dbReference>
<dbReference type="OrthoDB" id="342253at2157"/>
<evidence type="ECO:0000313" key="18">
    <source>
        <dbReference type="Proteomes" id="UP000186879"/>
    </source>
</evidence>
<dbReference type="InterPro" id="IPR005467">
    <property type="entry name" value="His_kinase_dom"/>
</dbReference>
<evidence type="ECO:0000259" key="14">
    <source>
        <dbReference type="PROSITE" id="PS50109"/>
    </source>
</evidence>
<evidence type="ECO:0000256" key="3">
    <source>
        <dbReference type="ARBA" id="ARBA00012438"/>
    </source>
</evidence>
<dbReference type="AlphaFoldDB" id="A0A1L3Q481"/>
<sequence>MFFSNRRYNIIIITFIALLFIGSVVFLGARSNFEVQEIFEEQYTEQQTLNAKQISSGVTEFLNEKIVALEVIAGAENGVPDDFYMISFKSLYERSQGFYALEYIDESGTIVSGYPEDRAPLGYNLYENNMEQAFQKTKSMGRTYITDPTYTFEDELAMYVWVPVYSGNDFKGTVLAIIRIEEITERVIQSYDSSAGYVYIIDDRGKLLYHSDNPKETGKNYFDILNEPDQDRLYILGEQTEGKEGGGRFEELNENNELEEKLVSYVPIKWYNQVWSVGVVTPVPFITSIVRSIYLKQATFMIITTFFILFFTSLISLIFLSWNRKLEEEVHKKTEQLENSNQRLQKLNRVKNEFLSMVSHELKTPLTAMRTSSEFLREEDCDKETQEEMLDLIIRNIDRQSRMVDDLLDISRIESGRMVFKEEKIDLKDIIDNAIQMMEPMATKYGIAIEREVDNDPRVKADKDKLLRVFVNLLNNAIKFTANKGENIKIKTEEIRDFVEISVTDRGIGIPENEQDKIFEKFYQVDSTSRRKVGGSGLGLAIIKGIIEGQGDSIRVKSEPGVGSTFIFTLRKWEK</sequence>
<feature type="transmembrane region" description="Helical" evidence="13">
    <location>
        <begin position="300"/>
        <end position="322"/>
    </location>
</feature>
<dbReference type="Proteomes" id="UP000267921">
    <property type="component" value="Unassembled WGS sequence"/>
</dbReference>
<evidence type="ECO:0000256" key="13">
    <source>
        <dbReference type="SAM" id="Phobius"/>
    </source>
</evidence>
<dbReference type="GeneID" id="30583991"/>
<evidence type="ECO:0000256" key="4">
    <source>
        <dbReference type="ARBA" id="ARBA00022475"/>
    </source>
</evidence>
<keyword evidence="9 13" id="KW-1133">Transmembrane helix</keyword>
<dbReference type="InterPro" id="IPR003661">
    <property type="entry name" value="HisK_dim/P_dom"/>
</dbReference>
<name>A0A1L3Q481_9EURY</name>
<dbReference type="EMBL" id="CP017921">
    <property type="protein sequence ID" value="APH39680.1"/>
    <property type="molecule type" value="Genomic_DNA"/>
</dbReference>
<keyword evidence="4" id="KW-1003">Cell membrane</keyword>
<dbReference type="FunFam" id="3.30.565.10:FF:000006">
    <property type="entry name" value="Sensor histidine kinase WalK"/>
    <property type="match status" value="1"/>
</dbReference>
<feature type="domain" description="Histidine kinase" evidence="14">
    <location>
        <begin position="357"/>
        <end position="574"/>
    </location>
</feature>
<evidence type="ECO:0000313" key="17">
    <source>
        <dbReference type="EMBL" id="SDW35551.1"/>
    </source>
</evidence>
<dbReference type="EMBL" id="RJJG01000004">
    <property type="protein sequence ID" value="RNI08986.1"/>
    <property type="molecule type" value="Genomic_DNA"/>
</dbReference>
<dbReference type="SMART" id="SM00387">
    <property type="entry name" value="HATPase_c"/>
    <property type="match status" value="1"/>
</dbReference>
<reference evidence="16 20" key="3">
    <citation type="submission" date="2018-10" db="EMBL/GenBank/DDBJ databases">
        <title>Cultivation of a novel Methanohalophilus strain from Kebrit Deep of the Red Sea and a genomic comparison of members of the genus Methanohalophilus.</title>
        <authorList>
            <person name="Guan Y."/>
            <person name="Ngugi D.K."/>
            <person name="Stingl U."/>
        </authorList>
    </citation>
    <scope>NUCLEOTIDE SEQUENCE [LARGE SCALE GENOMIC DNA]</scope>
    <source>
        <strain evidence="16 20">DSM 3094</strain>
    </source>
</reference>
<dbReference type="Pfam" id="PF00512">
    <property type="entry name" value="HisKA"/>
    <property type="match status" value="1"/>
</dbReference>
<feature type="transmembrane region" description="Helical" evidence="13">
    <location>
        <begin position="274"/>
        <end position="294"/>
    </location>
</feature>
<dbReference type="InterPro" id="IPR033479">
    <property type="entry name" value="dCache_1"/>
</dbReference>
<comment type="catalytic activity">
    <reaction evidence="1">
        <text>ATP + protein L-histidine = ADP + protein N-phospho-L-histidine.</text>
        <dbReference type="EC" id="2.7.13.3"/>
    </reaction>
</comment>
<proteinExistence type="predicted"/>
<dbReference type="InterPro" id="IPR036097">
    <property type="entry name" value="HisK_dim/P_sf"/>
</dbReference>
<evidence type="ECO:0000313" key="19">
    <source>
        <dbReference type="Proteomes" id="UP000198669"/>
    </source>
</evidence>
<dbReference type="PANTHER" id="PTHR43711:SF1">
    <property type="entry name" value="HISTIDINE KINASE 1"/>
    <property type="match status" value="1"/>
</dbReference>
<keyword evidence="12" id="KW-0175">Coiled coil</keyword>
<keyword evidence="10" id="KW-0902">Two-component regulatory system</keyword>
<dbReference type="FunFam" id="1.10.287.130:FF:000001">
    <property type="entry name" value="Two-component sensor histidine kinase"/>
    <property type="match status" value="1"/>
</dbReference>
<evidence type="ECO:0000256" key="6">
    <source>
        <dbReference type="ARBA" id="ARBA00022679"/>
    </source>
</evidence>
<dbReference type="SUPFAM" id="SSF55874">
    <property type="entry name" value="ATPase domain of HSP90 chaperone/DNA topoisomerase II/histidine kinase"/>
    <property type="match status" value="1"/>
</dbReference>
<evidence type="ECO:0000256" key="11">
    <source>
        <dbReference type="ARBA" id="ARBA00023136"/>
    </source>
</evidence>
<keyword evidence="18" id="KW-1185">Reference proteome</keyword>
<dbReference type="PROSITE" id="PS50109">
    <property type="entry name" value="HIS_KIN"/>
    <property type="match status" value="1"/>
</dbReference>
<evidence type="ECO:0000256" key="9">
    <source>
        <dbReference type="ARBA" id="ARBA00022989"/>
    </source>
</evidence>
<dbReference type="Pfam" id="PF02743">
    <property type="entry name" value="dCache_1"/>
    <property type="match status" value="1"/>
</dbReference>
<dbReference type="Gene3D" id="3.30.565.10">
    <property type="entry name" value="Histidine kinase-like ATPase, C-terminal domain"/>
    <property type="match status" value="1"/>
</dbReference>
<dbReference type="STRING" id="2177.BHR79_09430"/>
<dbReference type="PRINTS" id="PR00344">
    <property type="entry name" value="BCTRLSENSOR"/>
</dbReference>
<gene>
    <name evidence="15" type="ORF">BHR79_09430</name>
    <name evidence="16" type="ORF">EFE40_05835</name>
    <name evidence="17" type="ORF">SAMN04515625_0801</name>
</gene>
<dbReference type="EMBL" id="FNMU01000002">
    <property type="protein sequence ID" value="SDW35551.1"/>
    <property type="molecule type" value="Genomic_DNA"/>
</dbReference>
<dbReference type="CDD" id="cd00082">
    <property type="entry name" value="HisKA"/>
    <property type="match status" value="1"/>
</dbReference>
<dbReference type="Proteomes" id="UP000198669">
    <property type="component" value="Unassembled WGS sequence"/>
</dbReference>
<feature type="transmembrane region" description="Helical" evidence="13">
    <location>
        <begin position="6"/>
        <end position="29"/>
    </location>
</feature>
<evidence type="ECO:0000256" key="8">
    <source>
        <dbReference type="ARBA" id="ARBA00022777"/>
    </source>
</evidence>
<reference evidence="17 19" key="2">
    <citation type="submission" date="2016-10" db="EMBL/GenBank/DDBJ databases">
        <authorList>
            <person name="de Groot N.N."/>
        </authorList>
    </citation>
    <scope>NUCLEOTIDE SEQUENCE [LARGE SCALE GENOMIC DNA]</scope>
    <source>
        <strain evidence="17 19">Z-7982</strain>
    </source>
</reference>
<comment type="subcellular location">
    <subcellularLocation>
        <location evidence="2">Cell membrane</location>
        <topology evidence="2">Multi-pass membrane protein</topology>
    </subcellularLocation>
</comment>
<dbReference type="Proteomes" id="UP000186879">
    <property type="component" value="Chromosome"/>
</dbReference>
<dbReference type="InterPro" id="IPR050736">
    <property type="entry name" value="Sensor_HK_Regulatory"/>
</dbReference>
<evidence type="ECO:0000256" key="7">
    <source>
        <dbReference type="ARBA" id="ARBA00022692"/>
    </source>
</evidence>
<dbReference type="RefSeq" id="WP_072562097.1">
    <property type="nucleotide sequence ID" value="NZ_CP017921.1"/>
</dbReference>
<organism evidence="15 18">
    <name type="scientific">Methanohalophilus halophilus</name>
    <dbReference type="NCBI Taxonomy" id="2177"/>
    <lineage>
        <taxon>Archaea</taxon>
        <taxon>Methanobacteriati</taxon>
        <taxon>Methanobacteriota</taxon>
        <taxon>Stenosarchaea group</taxon>
        <taxon>Methanomicrobia</taxon>
        <taxon>Methanosarcinales</taxon>
        <taxon>Methanosarcinaceae</taxon>
        <taxon>Methanohalophilus</taxon>
    </lineage>
</organism>
<evidence type="ECO:0000313" key="16">
    <source>
        <dbReference type="EMBL" id="RNI08986.1"/>
    </source>
</evidence>
<evidence type="ECO:0000256" key="2">
    <source>
        <dbReference type="ARBA" id="ARBA00004651"/>
    </source>
</evidence>
<dbReference type="GO" id="GO:0005886">
    <property type="term" value="C:plasma membrane"/>
    <property type="evidence" value="ECO:0007669"/>
    <property type="project" value="UniProtKB-SubCell"/>
</dbReference>
<feature type="coiled-coil region" evidence="12">
    <location>
        <begin position="323"/>
        <end position="357"/>
    </location>
</feature>
<evidence type="ECO:0000256" key="12">
    <source>
        <dbReference type="SAM" id="Coils"/>
    </source>
</evidence>
<dbReference type="Gene3D" id="1.10.287.130">
    <property type="match status" value="1"/>
</dbReference>
<dbReference type="InterPro" id="IPR003594">
    <property type="entry name" value="HATPase_dom"/>
</dbReference>
<dbReference type="InterPro" id="IPR004358">
    <property type="entry name" value="Sig_transdc_His_kin-like_C"/>
</dbReference>
<protein>
    <recommendedName>
        <fullName evidence="3">histidine kinase</fullName>
        <ecNumber evidence="3">2.7.13.3</ecNumber>
    </recommendedName>
</protein>
<accession>A0A1L3Q481</accession>
<keyword evidence="5" id="KW-0597">Phosphoprotein</keyword>
<dbReference type="KEGG" id="mhaz:BHR79_09430"/>
<dbReference type="Gene3D" id="3.30.450.20">
    <property type="entry name" value="PAS domain"/>
    <property type="match status" value="1"/>
</dbReference>
<keyword evidence="7 13" id="KW-0812">Transmembrane</keyword>
<evidence type="ECO:0000313" key="15">
    <source>
        <dbReference type="EMBL" id="APH39680.1"/>
    </source>
</evidence>
<dbReference type="InterPro" id="IPR036890">
    <property type="entry name" value="HATPase_C_sf"/>
</dbReference>